<dbReference type="PROSITE" id="PS51257">
    <property type="entry name" value="PROKAR_LIPOPROTEIN"/>
    <property type="match status" value="1"/>
</dbReference>
<comment type="caution">
    <text evidence="2">The sequence shown here is derived from an EMBL/GenBank/DDBJ whole genome shotgun (WGS) entry which is preliminary data.</text>
</comment>
<evidence type="ECO:0000256" key="1">
    <source>
        <dbReference type="SAM" id="MobiDB-lite"/>
    </source>
</evidence>
<feature type="region of interest" description="Disordered" evidence="1">
    <location>
        <begin position="29"/>
        <end position="56"/>
    </location>
</feature>
<dbReference type="Proteomes" id="UP001595821">
    <property type="component" value="Unassembled WGS sequence"/>
</dbReference>
<reference evidence="2 3" key="1">
    <citation type="journal article" date="2014" name="Int. J. Syst. Evol. Microbiol.">
        <title>Complete genome sequence of Corynebacterium casei LMG S-19264T (=DSM 44701T), isolated from a smear-ripened cheese.</title>
        <authorList>
            <consortium name="US DOE Joint Genome Institute (JGI-PGF)"/>
            <person name="Walter F."/>
            <person name="Albersmeier A."/>
            <person name="Kalinowski J."/>
            <person name="Ruckert C."/>
        </authorList>
    </citation>
    <scope>NUCLEOTIDE SEQUENCE [LARGE SCALE GENOMIC DNA]</scope>
    <source>
        <strain evidence="2 3">IBRC-M 10912</strain>
    </source>
</reference>
<feature type="compositionally biased region" description="Basic and acidic residues" evidence="1">
    <location>
        <begin position="29"/>
        <end position="41"/>
    </location>
</feature>
<dbReference type="GeneID" id="71853559"/>
<evidence type="ECO:0000313" key="3">
    <source>
        <dbReference type="Proteomes" id="UP001595821"/>
    </source>
</evidence>
<accession>A0ABD5NZ01</accession>
<evidence type="ECO:0000313" key="2">
    <source>
        <dbReference type="EMBL" id="MFC4246975.1"/>
    </source>
</evidence>
<sequence>MDRRYYLTRSASVLGVVSLAGCLGSLEFGDRNGTRDDRSDDSTSDESSDSDREADREIRRAVGQLNKAGLALHAVEERLEDPETIEFDADEPRTRLETARDHLETAEEDATDARLADVEELRAFADVLERLVDVTVAITEIEFAVDDVQTAIDERRFDEARDSLRTRQETVVDARDRLDPVHETIETLDGERLESLDVVDLEPIADGASALDRLLDALATLFEAYDAIVTGNERLVSGQADADDREYETARGEFEAARDAFADATETLASGGDVPSSLANQIETARCRSQTLEEAAVRLVDSADAALDGDVSSARDLEDEATSLIDDADACGD</sequence>
<dbReference type="AlphaFoldDB" id="A0ABD5NZ01"/>
<organism evidence="2 3">
    <name type="scientific">Natribaculum luteum</name>
    <dbReference type="NCBI Taxonomy" id="1586232"/>
    <lineage>
        <taxon>Archaea</taxon>
        <taxon>Methanobacteriati</taxon>
        <taxon>Methanobacteriota</taxon>
        <taxon>Stenosarchaea group</taxon>
        <taxon>Halobacteria</taxon>
        <taxon>Halobacteriales</taxon>
        <taxon>Natrialbaceae</taxon>
        <taxon>Natribaculum</taxon>
    </lineage>
</organism>
<evidence type="ECO:0008006" key="4">
    <source>
        <dbReference type="Google" id="ProtNLM"/>
    </source>
</evidence>
<dbReference type="EMBL" id="JBHSDJ010000023">
    <property type="protein sequence ID" value="MFC4246975.1"/>
    <property type="molecule type" value="Genomic_DNA"/>
</dbReference>
<proteinExistence type="predicted"/>
<name>A0ABD5NZ01_9EURY</name>
<dbReference type="RefSeq" id="WP_246973741.1">
    <property type="nucleotide sequence ID" value="NZ_CP095397.1"/>
</dbReference>
<gene>
    <name evidence="2" type="ORF">ACFOZ7_08180</name>
</gene>
<protein>
    <recommendedName>
        <fullName evidence="4">Halo transducer protein</fullName>
    </recommendedName>
</protein>